<name>A0A0F9NUC3_9ZZZZ</name>
<organism evidence="1">
    <name type="scientific">marine sediment metagenome</name>
    <dbReference type="NCBI Taxonomy" id="412755"/>
    <lineage>
        <taxon>unclassified sequences</taxon>
        <taxon>metagenomes</taxon>
        <taxon>ecological metagenomes</taxon>
    </lineage>
</organism>
<proteinExistence type="predicted"/>
<dbReference type="AlphaFoldDB" id="A0A0F9NUC3"/>
<protein>
    <submittedName>
        <fullName evidence="1">Uncharacterized protein</fullName>
    </submittedName>
</protein>
<reference evidence="1" key="1">
    <citation type="journal article" date="2015" name="Nature">
        <title>Complex archaea that bridge the gap between prokaryotes and eukaryotes.</title>
        <authorList>
            <person name="Spang A."/>
            <person name="Saw J.H."/>
            <person name="Jorgensen S.L."/>
            <person name="Zaremba-Niedzwiedzka K."/>
            <person name="Martijn J."/>
            <person name="Lind A.E."/>
            <person name="van Eijk R."/>
            <person name="Schleper C."/>
            <person name="Guy L."/>
            <person name="Ettema T.J."/>
        </authorList>
    </citation>
    <scope>NUCLEOTIDE SEQUENCE</scope>
</reference>
<gene>
    <name evidence="1" type="ORF">LCGC14_0983460</name>
</gene>
<sequence length="86" mass="9673">MATPADLNACIMQIDRSLATARARLHWVQGLSAAVTSTDEERGQWRKDVRNIEGDIHALNEQKCKLERRLRSAALDVILEESGKED</sequence>
<comment type="caution">
    <text evidence="1">The sequence shown here is derived from an EMBL/GenBank/DDBJ whole genome shotgun (WGS) entry which is preliminary data.</text>
</comment>
<accession>A0A0F9NUC3</accession>
<evidence type="ECO:0000313" key="1">
    <source>
        <dbReference type="EMBL" id="KKN15707.1"/>
    </source>
</evidence>
<dbReference type="EMBL" id="LAZR01003687">
    <property type="protein sequence ID" value="KKN15707.1"/>
    <property type="molecule type" value="Genomic_DNA"/>
</dbReference>